<feature type="transmembrane region" description="Helical" evidence="1">
    <location>
        <begin position="67"/>
        <end position="84"/>
    </location>
</feature>
<dbReference type="EMBL" id="JBHRYQ010000001">
    <property type="protein sequence ID" value="MFC3812759.1"/>
    <property type="molecule type" value="Genomic_DNA"/>
</dbReference>
<feature type="transmembrane region" description="Helical" evidence="1">
    <location>
        <begin position="175"/>
        <end position="194"/>
    </location>
</feature>
<keyword evidence="3" id="KW-1185">Reference proteome</keyword>
<keyword evidence="1" id="KW-0472">Membrane</keyword>
<reference evidence="3" key="1">
    <citation type="journal article" date="2019" name="Int. J. Syst. Evol. Microbiol.">
        <title>The Global Catalogue of Microorganisms (GCM) 10K type strain sequencing project: providing services to taxonomists for standard genome sequencing and annotation.</title>
        <authorList>
            <consortium name="The Broad Institute Genomics Platform"/>
            <consortium name="The Broad Institute Genome Sequencing Center for Infectious Disease"/>
            <person name="Wu L."/>
            <person name="Ma J."/>
        </authorList>
    </citation>
    <scope>NUCLEOTIDE SEQUENCE [LARGE SCALE GENOMIC DNA]</scope>
    <source>
        <strain evidence="3">CECT 7956</strain>
    </source>
</reference>
<keyword evidence="1" id="KW-1133">Transmembrane helix</keyword>
<organism evidence="2 3">
    <name type="scientific">Lacihabitans lacunae</name>
    <dbReference type="NCBI Taxonomy" id="1028214"/>
    <lineage>
        <taxon>Bacteria</taxon>
        <taxon>Pseudomonadati</taxon>
        <taxon>Bacteroidota</taxon>
        <taxon>Cytophagia</taxon>
        <taxon>Cytophagales</taxon>
        <taxon>Leadbetterellaceae</taxon>
        <taxon>Lacihabitans</taxon>
    </lineage>
</organism>
<name>A0ABV7YZZ5_9BACT</name>
<evidence type="ECO:0000313" key="2">
    <source>
        <dbReference type="EMBL" id="MFC3812759.1"/>
    </source>
</evidence>
<comment type="caution">
    <text evidence="2">The sequence shown here is derived from an EMBL/GenBank/DDBJ whole genome shotgun (WGS) entry which is preliminary data.</text>
</comment>
<protein>
    <recommendedName>
        <fullName evidence="4">DUF2306 domain-containing protein</fullName>
    </recommendedName>
</protein>
<evidence type="ECO:0000313" key="3">
    <source>
        <dbReference type="Proteomes" id="UP001595616"/>
    </source>
</evidence>
<sequence length="232" mass="26209">MENLLYKSGIALHVIAGFLSLVSGMVAMSYGKKGGKVHNVSGIIFYWSMVVIFVTTLLFFILNPTLLKYQFFLTIGIVSFYPTWSGKRMLKMKKGLVPTWYDITAAFLVGISGLIMLVYGNVLLFKLSIDSPLVYLFFVFGIVSILNSFGDLRFYLKFKEELKMHWFFAHGGKMIGAYSAALTAFCVNIVPRFLPENFPALGNMILWTGPSVIFAIVSVKVLRKYRVKFKII</sequence>
<feature type="transmembrane region" description="Helical" evidence="1">
    <location>
        <begin position="105"/>
        <end position="127"/>
    </location>
</feature>
<feature type="transmembrane region" description="Helical" evidence="1">
    <location>
        <begin position="12"/>
        <end position="31"/>
    </location>
</feature>
<gene>
    <name evidence="2" type="ORF">ACFOOI_19000</name>
</gene>
<keyword evidence="1" id="KW-0812">Transmembrane</keyword>
<feature type="transmembrane region" description="Helical" evidence="1">
    <location>
        <begin position="200"/>
        <end position="222"/>
    </location>
</feature>
<dbReference type="Proteomes" id="UP001595616">
    <property type="component" value="Unassembled WGS sequence"/>
</dbReference>
<evidence type="ECO:0008006" key="4">
    <source>
        <dbReference type="Google" id="ProtNLM"/>
    </source>
</evidence>
<evidence type="ECO:0000256" key="1">
    <source>
        <dbReference type="SAM" id="Phobius"/>
    </source>
</evidence>
<feature type="transmembrane region" description="Helical" evidence="1">
    <location>
        <begin position="133"/>
        <end position="154"/>
    </location>
</feature>
<accession>A0ABV7YZZ5</accession>
<proteinExistence type="predicted"/>
<dbReference type="RefSeq" id="WP_379839659.1">
    <property type="nucleotide sequence ID" value="NZ_JBHRYQ010000001.1"/>
</dbReference>
<feature type="transmembrane region" description="Helical" evidence="1">
    <location>
        <begin position="43"/>
        <end position="61"/>
    </location>
</feature>